<dbReference type="AlphaFoldDB" id="A0AAP0F678"/>
<dbReference type="Proteomes" id="UP001419268">
    <property type="component" value="Unassembled WGS sequence"/>
</dbReference>
<keyword evidence="2" id="KW-1185">Reference proteome</keyword>
<proteinExistence type="predicted"/>
<accession>A0AAP0F678</accession>
<evidence type="ECO:0000313" key="2">
    <source>
        <dbReference type="Proteomes" id="UP001419268"/>
    </source>
</evidence>
<name>A0AAP0F678_9MAGN</name>
<protein>
    <submittedName>
        <fullName evidence="1">Uncharacterized protein</fullName>
    </submittedName>
</protein>
<organism evidence="1 2">
    <name type="scientific">Stephania cephalantha</name>
    <dbReference type="NCBI Taxonomy" id="152367"/>
    <lineage>
        <taxon>Eukaryota</taxon>
        <taxon>Viridiplantae</taxon>
        <taxon>Streptophyta</taxon>
        <taxon>Embryophyta</taxon>
        <taxon>Tracheophyta</taxon>
        <taxon>Spermatophyta</taxon>
        <taxon>Magnoliopsida</taxon>
        <taxon>Ranunculales</taxon>
        <taxon>Menispermaceae</taxon>
        <taxon>Menispermoideae</taxon>
        <taxon>Cissampelideae</taxon>
        <taxon>Stephania</taxon>
    </lineage>
</organism>
<dbReference type="EMBL" id="JBBNAG010000009">
    <property type="protein sequence ID" value="KAK9105506.1"/>
    <property type="molecule type" value="Genomic_DNA"/>
</dbReference>
<comment type="caution">
    <text evidence="1">The sequence shown here is derived from an EMBL/GenBank/DDBJ whole genome shotgun (WGS) entry which is preliminary data.</text>
</comment>
<sequence length="139" mass="15533">MHPRRHFTARPTARVAGVTRRRGHAAVKTPTARVTGVTPRRGCSTNRTTPWIEQTPALLPPGRLPSSPPSTTSFLHFSWPNSTTIAHPHLLLPCLITEPHHHCPYILTSSLWPNPRPKTSIITTTTKFHIDHPQIKSKT</sequence>
<gene>
    <name evidence="1" type="ORF">Scep_022350</name>
</gene>
<reference evidence="1 2" key="1">
    <citation type="submission" date="2024-01" db="EMBL/GenBank/DDBJ databases">
        <title>Genome assemblies of Stephania.</title>
        <authorList>
            <person name="Yang L."/>
        </authorList>
    </citation>
    <scope>NUCLEOTIDE SEQUENCE [LARGE SCALE GENOMIC DNA]</scope>
    <source>
        <strain evidence="1">JXDWG</strain>
        <tissue evidence="1">Leaf</tissue>
    </source>
</reference>
<evidence type="ECO:0000313" key="1">
    <source>
        <dbReference type="EMBL" id="KAK9105506.1"/>
    </source>
</evidence>